<sequence>MSRDPDHLHRNGGRIDAHFVERQEVHRMLDAVVAGILLKHGEPLLGCRGRQRLNVYNETRLAPYHRRQFHLGNALWQRMRACGDGDVYMCIPTQGAAHRLDLDPRDRLTSTDVDLLNPEPAELNAFETEERGHASEAVLNLHFREPADNNNVAVFRRTH</sequence>
<reference evidence="1 2" key="1">
    <citation type="submission" date="2016-01" db="EMBL/GenBank/DDBJ databases">
        <authorList>
            <person name="Regsiter A."/>
            <person name="william w."/>
        </authorList>
    </citation>
    <scope>NUCLEOTIDE SEQUENCE [LARGE SCALE GENOMIC DNA]</scope>
    <source>
        <strain evidence="1 2">CFBP 5494</strain>
    </source>
</reference>
<accession>A0A9W5AZX5</accession>
<keyword evidence="2" id="KW-1185">Reference proteome</keyword>
<organism evidence="1 2">
    <name type="scientific">Agrobacterium genomosp. 2 str. CFBP 5494</name>
    <dbReference type="NCBI Taxonomy" id="1183436"/>
    <lineage>
        <taxon>Bacteria</taxon>
        <taxon>Pseudomonadati</taxon>
        <taxon>Pseudomonadota</taxon>
        <taxon>Alphaproteobacteria</taxon>
        <taxon>Hyphomicrobiales</taxon>
        <taxon>Rhizobiaceae</taxon>
        <taxon>Rhizobium/Agrobacterium group</taxon>
        <taxon>Agrobacterium</taxon>
        <taxon>Agrobacterium tumefaciens complex</taxon>
    </lineage>
</organism>
<dbReference type="EMBL" id="FBVY01000006">
    <property type="protein sequence ID" value="CUW88515.1"/>
    <property type="molecule type" value="Genomic_DNA"/>
</dbReference>
<name>A0A9W5AZX5_9HYPH</name>
<comment type="caution">
    <text evidence="1">The sequence shown here is derived from an EMBL/GenBank/DDBJ whole genome shotgun (WGS) entry which is preliminary data.</text>
</comment>
<proteinExistence type="predicted"/>
<dbReference type="AlphaFoldDB" id="A0A9W5AZX5"/>
<dbReference type="Proteomes" id="UP000191933">
    <property type="component" value="Unassembled WGS sequence"/>
</dbReference>
<protein>
    <submittedName>
        <fullName evidence="1">Uncharacterized protein</fullName>
    </submittedName>
</protein>
<evidence type="ECO:0000313" key="2">
    <source>
        <dbReference type="Proteomes" id="UP000191933"/>
    </source>
</evidence>
<evidence type="ECO:0000313" key="1">
    <source>
        <dbReference type="EMBL" id="CUW88515.1"/>
    </source>
</evidence>
<gene>
    <name evidence="1" type="ORF">AGR2A_Cc140085</name>
</gene>